<dbReference type="InParanoid" id="B0D602"/>
<dbReference type="EMBL" id="DS547098">
    <property type="protein sequence ID" value="EDR10113.1"/>
    <property type="molecule type" value="Genomic_DNA"/>
</dbReference>
<sequence length="57" mass="6529">MNPSIVNSRRVIIRILSSSAIDFEAQPIEFRTRTGRNPSPRAMEGQRGSKTRDGRWE</sequence>
<organism evidence="3">
    <name type="scientific">Laccaria bicolor (strain S238N-H82 / ATCC MYA-4686)</name>
    <name type="common">Bicoloured deceiver</name>
    <name type="synonym">Laccaria laccata var. bicolor</name>
    <dbReference type="NCBI Taxonomy" id="486041"/>
    <lineage>
        <taxon>Eukaryota</taxon>
        <taxon>Fungi</taxon>
        <taxon>Dikarya</taxon>
        <taxon>Basidiomycota</taxon>
        <taxon>Agaricomycotina</taxon>
        <taxon>Agaricomycetes</taxon>
        <taxon>Agaricomycetidae</taxon>
        <taxon>Agaricales</taxon>
        <taxon>Agaricineae</taxon>
        <taxon>Hydnangiaceae</taxon>
        <taxon>Laccaria</taxon>
    </lineage>
</organism>
<name>B0D602_LACBS</name>
<evidence type="ECO:0000313" key="3">
    <source>
        <dbReference type="Proteomes" id="UP000001194"/>
    </source>
</evidence>
<dbReference type="Proteomes" id="UP000001194">
    <property type="component" value="Unassembled WGS sequence"/>
</dbReference>
<proteinExistence type="predicted"/>
<accession>B0D602</accession>
<dbReference type="GeneID" id="6074990"/>
<dbReference type="RefSeq" id="XP_001879498.1">
    <property type="nucleotide sequence ID" value="XM_001879463.1"/>
</dbReference>
<evidence type="ECO:0000313" key="2">
    <source>
        <dbReference type="EMBL" id="EDR10113.1"/>
    </source>
</evidence>
<evidence type="ECO:0000256" key="1">
    <source>
        <dbReference type="SAM" id="MobiDB-lite"/>
    </source>
</evidence>
<dbReference type="HOGENOM" id="CLU_2996859_0_0_1"/>
<protein>
    <submittedName>
        <fullName evidence="2">Predicted protein</fullName>
    </submittedName>
</protein>
<dbReference type="AlphaFoldDB" id="B0D602"/>
<dbReference type="KEGG" id="lbc:LACBIDRAFT_318106"/>
<keyword evidence="3" id="KW-1185">Reference proteome</keyword>
<feature type="region of interest" description="Disordered" evidence="1">
    <location>
        <begin position="30"/>
        <end position="57"/>
    </location>
</feature>
<gene>
    <name evidence="2" type="ORF">LACBIDRAFT_318106</name>
</gene>
<reference evidence="2 3" key="1">
    <citation type="journal article" date="2008" name="Nature">
        <title>The genome of Laccaria bicolor provides insights into mycorrhizal symbiosis.</title>
        <authorList>
            <person name="Martin F."/>
            <person name="Aerts A."/>
            <person name="Ahren D."/>
            <person name="Brun A."/>
            <person name="Danchin E.G.J."/>
            <person name="Duchaussoy F."/>
            <person name="Gibon J."/>
            <person name="Kohler A."/>
            <person name="Lindquist E."/>
            <person name="Pereda V."/>
            <person name="Salamov A."/>
            <person name="Shapiro H.J."/>
            <person name="Wuyts J."/>
            <person name="Blaudez D."/>
            <person name="Buee M."/>
            <person name="Brokstein P."/>
            <person name="Canbaeck B."/>
            <person name="Cohen D."/>
            <person name="Courty P.E."/>
            <person name="Coutinho P.M."/>
            <person name="Delaruelle C."/>
            <person name="Detter J.C."/>
            <person name="Deveau A."/>
            <person name="DiFazio S."/>
            <person name="Duplessis S."/>
            <person name="Fraissinet-Tachet L."/>
            <person name="Lucic E."/>
            <person name="Frey-Klett P."/>
            <person name="Fourrey C."/>
            <person name="Feussner I."/>
            <person name="Gay G."/>
            <person name="Grimwood J."/>
            <person name="Hoegger P.J."/>
            <person name="Jain P."/>
            <person name="Kilaru S."/>
            <person name="Labbe J."/>
            <person name="Lin Y.C."/>
            <person name="Legue V."/>
            <person name="Le Tacon F."/>
            <person name="Marmeisse R."/>
            <person name="Melayah D."/>
            <person name="Montanini B."/>
            <person name="Muratet M."/>
            <person name="Nehls U."/>
            <person name="Niculita-Hirzel H."/>
            <person name="Oudot-Le Secq M.P."/>
            <person name="Peter M."/>
            <person name="Quesneville H."/>
            <person name="Rajashekar B."/>
            <person name="Reich M."/>
            <person name="Rouhier N."/>
            <person name="Schmutz J."/>
            <person name="Yin T."/>
            <person name="Chalot M."/>
            <person name="Henrissat B."/>
            <person name="Kuees U."/>
            <person name="Lucas S."/>
            <person name="Van de Peer Y."/>
            <person name="Podila G.K."/>
            <person name="Polle A."/>
            <person name="Pukkila P.J."/>
            <person name="Richardson P.M."/>
            <person name="Rouze P."/>
            <person name="Sanders I.R."/>
            <person name="Stajich J.E."/>
            <person name="Tunlid A."/>
            <person name="Tuskan G."/>
            <person name="Grigoriev I.V."/>
        </authorList>
    </citation>
    <scope>NUCLEOTIDE SEQUENCE [LARGE SCALE GENOMIC DNA]</scope>
    <source>
        <strain evidence="3">S238N-H82 / ATCC MYA-4686</strain>
    </source>
</reference>